<evidence type="ECO:0000259" key="1">
    <source>
        <dbReference type="Pfam" id="PF12728"/>
    </source>
</evidence>
<evidence type="ECO:0000313" key="2">
    <source>
        <dbReference type="EMBL" id="GAA2043787.1"/>
    </source>
</evidence>
<dbReference type="Gene3D" id="1.10.10.60">
    <property type="entry name" value="Homeodomain-like"/>
    <property type="match status" value="1"/>
</dbReference>
<gene>
    <name evidence="2" type="ORF">GCM10009720_25850</name>
</gene>
<feature type="domain" description="Helix-turn-helix" evidence="1">
    <location>
        <begin position="11"/>
        <end position="59"/>
    </location>
</feature>
<comment type="caution">
    <text evidence="2">The sequence shown here is derived from an EMBL/GenBank/DDBJ whole genome shotgun (WGS) entry which is preliminary data.</text>
</comment>
<accession>A0ABP5GDJ6</accession>
<keyword evidence="3" id="KW-1185">Reference proteome</keyword>
<proteinExistence type="predicted"/>
<dbReference type="InterPro" id="IPR041657">
    <property type="entry name" value="HTH_17"/>
</dbReference>
<evidence type="ECO:0000313" key="3">
    <source>
        <dbReference type="Proteomes" id="UP001501461"/>
    </source>
</evidence>
<dbReference type="Proteomes" id="UP001501461">
    <property type="component" value="Unassembled WGS sequence"/>
</dbReference>
<dbReference type="EMBL" id="BAAAMN010000050">
    <property type="protein sequence ID" value="GAA2043787.1"/>
    <property type="molecule type" value="Genomic_DNA"/>
</dbReference>
<dbReference type="RefSeq" id="WP_425579899.1">
    <property type="nucleotide sequence ID" value="NZ_BAAAMN010000050.1"/>
</dbReference>
<organism evidence="2 3">
    <name type="scientific">Yaniella flava</name>
    <dbReference type="NCBI Taxonomy" id="287930"/>
    <lineage>
        <taxon>Bacteria</taxon>
        <taxon>Bacillati</taxon>
        <taxon>Actinomycetota</taxon>
        <taxon>Actinomycetes</taxon>
        <taxon>Micrococcales</taxon>
        <taxon>Micrococcaceae</taxon>
        <taxon>Yaniella</taxon>
    </lineage>
</organism>
<dbReference type="Pfam" id="PF12728">
    <property type="entry name" value="HTH_17"/>
    <property type="match status" value="1"/>
</dbReference>
<dbReference type="NCBIfam" id="TIGR01764">
    <property type="entry name" value="excise"/>
    <property type="match status" value="1"/>
</dbReference>
<dbReference type="InterPro" id="IPR010093">
    <property type="entry name" value="SinI_DNA-bd"/>
</dbReference>
<protein>
    <recommendedName>
        <fullName evidence="1">Helix-turn-helix domain-containing protein</fullName>
    </recommendedName>
</protein>
<reference evidence="3" key="1">
    <citation type="journal article" date="2019" name="Int. J. Syst. Evol. Microbiol.">
        <title>The Global Catalogue of Microorganisms (GCM) 10K type strain sequencing project: providing services to taxonomists for standard genome sequencing and annotation.</title>
        <authorList>
            <consortium name="The Broad Institute Genomics Platform"/>
            <consortium name="The Broad Institute Genome Sequencing Center for Infectious Disease"/>
            <person name="Wu L."/>
            <person name="Ma J."/>
        </authorList>
    </citation>
    <scope>NUCLEOTIDE SEQUENCE [LARGE SCALE GENOMIC DNA]</scope>
    <source>
        <strain evidence="3">JCM 13595</strain>
    </source>
</reference>
<name>A0ABP5GDJ6_9MICC</name>
<sequence length="88" mass="10161">MIHMPDIEKELTLSQVASRLNMSRAHLYRLLDRGEISSHQVGRELRIGLVDLVRFQKRRDRDCEELAQRFSRQASTRAEATGEIAALL</sequence>